<dbReference type="GO" id="GO:0008233">
    <property type="term" value="F:peptidase activity"/>
    <property type="evidence" value="ECO:0007669"/>
    <property type="project" value="InterPro"/>
</dbReference>
<sequence length="200" mass="23316">MKKLLKGITIVAFLFTATFTNAEFIVQSYQEIKNQRVVRQTYEESCGASSLATLINLIDNQKLNELEILKLMSEKSLHTDMVSFTELKTAVQKLGFEANSYALNREIFNKLINIPLLVKIEDDPRFPHFVVIINHKGNYLQILDPSYGEYISSKREFYSIWDRDKKGGYALVVVPKQEFKRLDFNFPNKLNFEKRVFGRF</sequence>
<dbReference type="OrthoDB" id="13401at2"/>
<feature type="chain" id="PRO_5015858015" evidence="1">
    <location>
        <begin position="23"/>
        <end position="200"/>
    </location>
</feature>
<evidence type="ECO:0000313" key="4">
    <source>
        <dbReference type="Proteomes" id="UP000244890"/>
    </source>
</evidence>
<name>A0A2U8FDV2_9HELI</name>
<dbReference type="GO" id="GO:0005524">
    <property type="term" value="F:ATP binding"/>
    <property type="evidence" value="ECO:0007669"/>
    <property type="project" value="InterPro"/>
</dbReference>
<accession>A0A2U8FDV2</accession>
<dbReference type="RefSeq" id="WP_108911222.1">
    <property type="nucleotide sequence ID" value="NZ_CP021886.1"/>
</dbReference>
<dbReference type="Pfam" id="PF03412">
    <property type="entry name" value="Peptidase_C39"/>
    <property type="match status" value="1"/>
</dbReference>
<dbReference type="EMBL" id="CP021886">
    <property type="protein sequence ID" value="AWI34402.1"/>
    <property type="molecule type" value="Genomic_DNA"/>
</dbReference>
<proteinExistence type="predicted"/>
<feature type="domain" description="Peptidase C39" evidence="2">
    <location>
        <begin position="40"/>
        <end position="168"/>
    </location>
</feature>
<evidence type="ECO:0000256" key="1">
    <source>
        <dbReference type="SAM" id="SignalP"/>
    </source>
</evidence>
<protein>
    <submittedName>
        <fullName evidence="3">Peptidase C39</fullName>
    </submittedName>
</protein>
<evidence type="ECO:0000259" key="2">
    <source>
        <dbReference type="PROSITE" id="PS50990"/>
    </source>
</evidence>
<dbReference type="CDD" id="cd02423">
    <property type="entry name" value="Peptidase_C39G"/>
    <property type="match status" value="1"/>
</dbReference>
<dbReference type="AlphaFoldDB" id="A0A2U8FDV2"/>
<reference evidence="3 4" key="1">
    <citation type="submission" date="2017-06" db="EMBL/GenBank/DDBJ databases">
        <title>Complete genome of Helicobacter apodemus.</title>
        <authorList>
            <person name="Cho S."/>
        </authorList>
    </citation>
    <scope>NUCLEOTIDE SEQUENCE [LARGE SCALE GENOMIC DNA]</scope>
    <source>
        <strain evidence="4">SNUVETPUB-15-01</strain>
    </source>
</reference>
<organism evidence="3 4">
    <name type="scientific">Helicobacter apodemus</name>
    <dbReference type="NCBI Taxonomy" id="135569"/>
    <lineage>
        <taxon>Bacteria</taxon>
        <taxon>Pseudomonadati</taxon>
        <taxon>Campylobacterota</taxon>
        <taxon>Epsilonproteobacteria</taxon>
        <taxon>Campylobacterales</taxon>
        <taxon>Helicobacteraceae</taxon>
        <taxon>Helicobacter</taxon>
    </lineage>
</organism>
<dbReference type="Gene3D" id="3.90.70.10">
    <property type="entry name" value="Cysteine proteinases"/>
    <property type="match status" value="1"/>
</dbReference>
<dbReference type="GO" id="GO:0016020">
    <property type="term" value="C:membrane"/>
    <property type="evidence" value="ECO:0007669"/>
    <property type="project" value="InterPro"/>
</dbReference>
<dbReference type="InterPro" id="IPR005074">
    <property type="entry name" value="Peptidase_C39"/>
</dbReference>
<dbReference type="GO" id="GO:0006508">
    <property type="term" value="P:proteolysis"/>
    <property type="evidence" value="ECO:0007669"/>
    <property type="project" value="InterPro"/>
</dbReference>
<feature type="signal peptide" evidence="1">
    <location>
        <begin position="1"/>
        <end position="22"/>
    </location>
</feature>
<dbReference type="PROSITE" id="PS50990">
    <property type="entry name" value="PEPTIDASE_C39"/>
    <property type="match status" value="1"/>
</dbReference>
<keyword evidence="1" id="KW-0732">Signal</keyword>
<gene>
    <name evidence="3" type="ORF">CDV25_06235</name>
</gene>
<dbReference type="KEGG" id="had:CDV25_06235"/>
<evidence type="ECO:0000313" key="3">
    <source>
        <dbReference type="EMBL" id="AWI34402.1"/>
    </source>
</evidence>
<dbReference type="Proteomes" id="UP000244890">
    <property type="component" value="Chromosome"/>
</dbReference>